<organism evidence="4 5">
    <name type="scientific">Coniophora puteana (strain RWD-64-598)</name>
    <name type="common">Brown rot fungus</name>
    <dbReference type="NCBI Taxonomy" id="741705"/>
    <lineage>
        <taxon>Eukaryota</taxon>
        <taxon>Fungi</taxon>
        <taxon>Dikarya</taxon>
        <taxon>Basidiomycota</taxon>
        <taxon>Agaricomycotina</taxon>
        <taxon>Agaricomycetes</taxon>
        <taxon>Agaricomycetidae</taxon>
        <taxon>Boletales</taxon>
        <taxon>Coniophorineae</taxon>
        <taxon>Coniophoraceae</taxon>
        <taxon>Coniophora</taxon>
    </lineage>
</organism>
<evidence type="ECO:0000313" key="4">
    <source>
        <dbReference type="EMBL" id="EIW74345.1"/>
    </source>
</evidence>
<evidence type="ECO:0000313" key="5">
    <source>
        <dbReference type="Proteomes" id="UP000053558"/>
    </source>
</evidence>
<feature type="transmembrane region" description="Helical" evidence="2">
    <location>
        <begin position="88"/>
        <end position="106"/>
    </location>
</feature>
<feature type="compositionally biased region" description="Low complexity" evidence="1">
    <location>
        <begin position="298"/>
        <end position="309"/>
    </location>
</feature>
<dbReference type="RefSeq" id="XP_007775366.1">
    <property type="nucleotide sequence ID" value="XM_007777176.1"/>
</dbReference>
<feature type="transmembrane region" description="Helical" evidence="2">
    <location>
        <begin position="203"/>
        <end position="224"/>
    </location>
</feature>
<dbReference type="OMA" id="SHYAWRI"/>
<dbReference type="InterPro" id="IPR045339">
    <property type="entry name" value="DUF6534"/>
</dbReference>
<proteinExistence type="predicted"/>
<feature type="transmembrane region" description="Helical" evidence="2">
    <location>
        <begin position="230"/>
        <end position="249"/>
    </location>
</feature>
<keyword evidence="2" id="KW-0812">Transmembrane</keyword>
<reference evidence="5" key="1">
    <citation type="journal article" date="2012" name="Science">
        <title>The Paleozoic origin of enzymatic lignin decomposition reconstructed from 31 fungal genomes.</title>
        <authorList>
            <person name="Floudas D."/>
            <person name="Binder M."/>
            <person name="Riley R."/>
            <person name="Barry K."/>
            <person name="Blanchette R.A."/>
            <person name="Henrissat B."/>
            <person name="Martinez A.T."/>
            <person name="Otillar R."/>
            <person name="Spatafora J.W."/>
            <person name="Yadav J.S."/>
            <person name="Aerts A."/>
            <person name="Benoit I."/>
            <person name="Boyd A."/>
            <person name="Carlson A."/>
            <person name="Copeland A."/>
            <person name="Coutinho P.M."/>
            <person name="de Vries R.P."/>
            <person name="Ferreira P."/>
            <person name="Findley K."/>
            <person name="Foster B."/>
            <person name="Gaskell J."/>
            <person name="Glotzer D."/>
            <person name="Gorecki P."/>
            <person name="Heitman J."/>
            <person name="Hesse C."/>
            <person name="Hori C."/>
            <person name="Igarashi K."/>
            <person name="Jurgens J.A."/>
            <person name="Kallen N."/>
            <person name="Kersten P."/>
            <person name="Kohler A."/>
            <person name="Kuees U."/>
            <person name="Kumar T.K.A."/>
            <person name="Kuo A."/>
            <person name="LaButti K."/>
            <person name="Larrondo L.F."/>
            <person name="Lindquist E."/>
            <person name="Ling A."/>
            <person name="Lombard V."/>
            <person name="Lucas S."/>
            <person name="Lundell T."/>
            <person name="Martin R."/>
            <person name="McLaughlin D.J."/>
            <person name="Morgenstern I."/>
            <person name="Morin E."/>
            <person name="Murat C."/>
            <person name="Nagy L.G."/>
            <person name="Nolan M."/>
            <person name="Ohm R.A."/>
            <person name="Patyshakuliyeva A."/>
            <person name="Rokas A."/>
            <person name="Ruiz-Duenas F.J."/>
            <person name="Sabat G."/>
            <person name="Salamov A."/>
            <person name="Samejima M."/>
            <person name="Schmutz J."/>
            <person name="Slot J.C."/>
            <person name="St John F."/>
            <person name="Stenlid J."/>
            <person name="Sun H."/>
            <person name="Sun S."/>
            <person name="Syed K."/>
            <person name="Tsang A."/>
            <person name="Wiebenga A."/>
            <person name="Young D."/>
            <person name="Pisabarro A."/>
            <person name="Eastwood D.C."/>
            <person name="Martin F."/>
            <person name="Cullen D."/>
            <person name="Grigoriev I.V."/>
            <person name="Hibbett D.S."/>
        </authorList>
    </citation>
    <scope>NUCLEOTIDE SEQUENCE [LARGE SCALE GENOMIC DNA]</scope>
    <source>
        <strain evidence="5">RWD-64-598 SS2</strain>
    </source>
</reference>
<keyword evidence="5" id="KW-1185">Reference proteome</keyword>
<feature type="transmembrane region" description="Helical" evidence="2">
    <location>
        <begin position="118"/>
        <end position="141"/>
    </location>
</feature>
<evidence type="ECO:0000259" key="3">
    <source>
        <dbReference type="Pfam" id="PF20152"/>
    </source>
</evidence>
<feature type="transmembrane region" description="Helical" evidence="2">
    <location>
        <begin position="45"/>
        <end position="68"/>
    </location>
</feature>
<feature type="transmembrane region" description="Helical" evidence="2">
    <location>
        <begin position="161"/>
        <end position="183"/>
    </location>
</feature>
<feature type="domain" description="DUF6534" evidence="3">
    <location>
        <begin position="168"/>
        <end position="254"/>
    </location>
</feature>
<dbReference type="KEGG" id="cput:CONPUDRAFT_147720"/>
<sequence length="316" mass="35045">MGQYDTTLGLILLGAVFNSYLYGIECIQIVRYFRAKVYDRRLFKILLASVFLTDTAYTIIAIWGLWVYTITSHDDPDVLQLSVWQLEATSLFSAWPAIVTQMYLIWRTWRLVANKVLVAIASLLSICSLAFGVWAGSHILATRMSIEHNTAAVRAIQLEMTLWLITTFVADAFITITLSAALLRVRTGVRQTDRLIHRLIRGAIQTGVFAGVCVLANLLTFAFYDRANLDVMFSIMTGRVYTLTLLYSLMVRKSSDSSRCARARQSFAASRGVQLTSAISAIELESFDCSAGIIKATSNSNSNSQSSESWAAGSDP</sequence>
<dbReference type="PANTHER" id="PTHR40465">
    <property type="entry name" value="CHROMOSOME 1, WHOLE GENOME SHOTGUN SEQUENCE"/>
    <property type="match status" value="1"/>
</dbReference>
<dbReference type="Pfam" id="PF20152">
    <property type="entry name" value="DUF6534"/>
    <property type="match status" value="1"/>
</dbReference>
<gene>
    <name evidence="4" type="ORF">CONPUDRAFT_147720</name>
</gene>
<keyword evidence="2" id="KW-1133">Transmembrane helix</keyword>
<dbReference type="EMBL" id="JH711592">
    <property type="protein sequence ID" value="EIW74345.1"/>
    <property type="molecule type" value="Genomic_DNA"/>
</dbReference>
<protein>
    <recommendedName>
        <fullName evidence="3">DUF6534 domain-containing protein</fullName>
    </recommendedName>
</protein>
<dbReference type="OrthoDB" id="3203775at2759"/>
<keyword evidence="2" id="KW-0472">Membrane</keyword>
<name>R7SEQ1_CONPW</name>
<evidence type="ECO:0000256" key="1">
    <source>
        <dbReference type="SAM" id="MobiDB-lite"/>
    </source>
</evidence>
<dbReference type="GeneID" id="19202361"/>
<dbReference type="PANTHER" id="PTHR40465:SF1">
    <property type="entry name" value="DUF6534 DOMAIN-CONTAINING PROTEIN"/>
    <property type="match status" value="1"/>
</dbReference>
<feature type="region of interest" description="Disordered" evidence="1">
    <location>
        <begin position="297"/>
        <end position="316"/>
    </location>
</feature>
<dbReference type="AlphaFoldDB" id="R7SEQ1"/>
<dbReference type="Proteomes" id="UP000053558">
    <property type="component" value="Unassembled WGS sequence"/>
</dbReference>
<evidence type="ECO:0000256" key="2">
    <source>
        <dbReference type="SAM" id="Phobius"/>
    </source>
</evidence>
<dbReference type="eggNOG" id="ENOG502SHW2">
    <property type="taxonomic scope" value="Eukaryota"/>
</dbReference>
<accession>R7SEQ1</accession>
<feature type="transmembrane region" description="Helical" evidence="2">
    <location>
        <begin position="6"/>
        <end position="24"/>
    </location>
</feature>